<dbReference type="EMBL" id="JAPDRQ010000015">
    <property type="protein sequence ID" value="KAJ9662459.1"/>
    <property type="molecule type" value="Genomic_DNA"/>
</dbReference>
<evidence type="ECO:0000313" key="1">
    <source>
        <dbReference type="EMBL" id="KAJ9662459.1"/>
    </source>
</evidence>
<name>A0ACC3AHF2_9EURO</name>
<organism evidence="1 2">
    <name type="scientific">Neophaeococcomyces mojaviensis</name>
    <dbReference type="NCBI Taxonomy" id="3383035"/>
    <lineage>
        <taxon>Eukaryota</taxon>
        <taxon>Fungi</taxon>
        <taxon>Dikarya</taxon>
        <taxon>Ascomycota</taxon>
        <taxon>Pezizomycotina</taxon>
        <taxon>Eurotiomycetes</taxon>
        <taxon>Chaetothyriomycetidae</taxon>
        <taxon>Chaetothyriales</taxon>
        <taxon>Chaetothyriales incertae sedis</taxon>
        <taxon>Neophaeococcomyces</taxon>
    </lineage>
</organism>
<protein>
    <submittedName>
        <fullName evidence="1">Uncharacterized protein</fullName>
    </submittedName>
</protein>
<dbReference type="Proteomes" id="UP001172386">
    <property type="component" value="Unassembled WGS sequence"/>
</dbReference>
<proteinExistence type="predicted"/>
<comment type="caution">
    <text evidence="1">The sequence shown here is derived from an EMBL/GenBank/DDBJ whole genome shotgun (WGS) entry which is preliminary data.</text>
</comment>
<keyword evidence="2" id="KW-1185">Reference proteome</keyword>
<evidence type="ECO:0000313" key="2">
    <source>
        <dbReference type="Proteomes" id="UP001172386"/>
    </source>
</evidence>
<gene>
    <name evidence="1" type="ORF">H2198_001348</name>
</gene>
<reference evidence="1" key="1">
    <citation type="submission" date="2022-10" db="EMBL/GenBank/DDBJ databases">
        <title>Culturing micro-colonial fungi from biological soil crusts in the Mojave desert and describing Neophaeococcomyces mojavensis, and introducing the new genera and species Taxawa tesnikishii.</title>
        <authorList>
            <person name="Kurbessoian T."/>
            <person name="Stajich J.E."/>
        </authorList>
    </citation>
    <scope>NUCLEOTIDE SEQUENCE</scope>
    <source>
        <strain evidence="1">JES_112</strain>
    </source>
</reference>
<accession>A0ACC3AHF2</accession>
<sequence>MKALFTTALLLGSSLVWTVSAGSRFSDRVMERYARPEKFASKPVHRSLEERQASFKFLNNKTQPYLVESLPDVPFDIGEMYSGNIPIDYSNTSRTLFFAFYPKLGDTVDSVTIWLNGGPGCSSLEGFFQENGPFVWQPGTLAPVQNPYSWVNLTNMIWVEQPVGTGFATGTPTATSQEDIAADFVKFLKNFQDLFGIKNFKIYVTGESYAGRYVPYISAAMLDQNDTTYYDLSGALVYDPCIGEFVSIQEEYVAVPYVQANNNILNLNESFLAELENLHQTCGYADYLEKYYTFPPSSVQPPLFFNYTSAGDCDVFDLINNALLAVNPCFDIYEIVEQCPLLSDVLGFPTELVANQYNTTYFNRTDVKMAMHAPLDVNWAECANGVFVGEGGPQDEGDLSLDPIQHVLPQVIEATNRVLVSNGDYDMIIITNGTLLAIQNMTWNGQLGFQQAPSTPINITTPDLVYASVFNDADNGEYYAGLDGPQGIMGVQHFERGLMWAETFQSGHMQPEFQPRVAYRHIQWLLGQTETI</sequence>